<proteinExistence type="predicted"/>
<dbReference type="AlphaFoldDB" id="A0A0F9JVI8"/>
<evidence type="ECO:0000313" key="1">
    <source>
        <dbReference type="EMBL" id="KKM13918.1"/>
    </source>
</evidence>
<name>A0A0F9JVI8_9ZZZZ</name>
<gene>
    <name evidence="1" type="ORF">LCGC14_1711340</name>
</gene>
<accession>A0A0F9JVI8</accession>
<protein>
    <submittedName>
        <fullName evidence="1">Uncharacterized protein</fullName>
    </submittedName>
</protein>
<organism evidence="1">
    <name type="scientific">marine sediment metagenome</name>
    <dbReference type="NCBI Taxonomy" id="412755"/>
    <lineage>
        <taxon>unclassified sequences</taxon>
        <taxon>metagenomes</taxon>
        <taxon>ecological metagenomes</taxon>
    </lineage>
</organism>
<comment type="caution">
    <text evidence="1">The sequence shown here is derived from an EMBL/GenBank/DDBJ whole genome shotgun (WGS) entry which is preliminary data.</text>
</comment>
<sequence>MSEPSFLQRYVAAMKDKLERKGHRLVRLESTEDVRRFFEDKANRSEA</sequence>
<dbReference type="EMBL" id="LAZR01015265">
    <property type="protein sequence ID" value="KKM13918.1"/>
    <property type="molecule type" value="Genomic_DNA"/>
</dbReference>
<reference evidence="1" key="1">
    <citation type="journal article" date="2015" name="Nature">
        <title>Complex archaea that bridge the gap between prokaryotes and eukaryotes.</title>
        <authorList>
            <person name="Spang A."/>
            <person name="Saw J.H."/>
            <person name="Jorgensen S.L."/>
            <person name="Zaremba-Niedzwiedzka K."/>
            <person name="Martijn J."/>
            <person name="Lind A.E."/>
            <person name="van Eijk R."/>
            <person name="Schleper C."/>
            <person name="Guy L."/>
            <person name="Ettema T.J."/>
        </authorList>
    </citation>
    <scope>NUCLEOTIDE SEQUENCE</scope>
</reference>